<evidence type="ECO:0000313" key="1">
    <source>
        <dbReference type="EMBL" id="MFL9841250.1"/>
    </source>
</evidence>
<dbReference type="Proteomes" id="UP001629244">
    <property type="component" value="Unassembled WGS sequence"/>
</dbReference>
<proteinExistence type="predicted"/>
<accession>A0ABW8YPT9</accession>
<comment type="caution">
    <text evidence="1">The sequence shown here is derived from an EMBL/GenBank/DDBJ whole genome shotgun (WGS) entry which is preliminary data.</text>
</comment>
<protein>
    <submittedName>
        <fullName evidence="1">DUF1192 domain-containing protein</fullName>
    </submittedName>
</protein>
<dbReference type="InterPro" id="IPR009579">
    <property type="entry name" value="DUF1192"/>
</dbReference>
<keyword evidence="2" id="KW-1185">Reference proteome</keyword>
<dbReference type="RefSeq" id="WP_408078163.1">
    <property type="nucleotide sequence ID" value="NZ_JBELQC010000001.1"/>
</dbReference>
<reference evidence="1 2" key="1">
    <citation type="submission" date="2024-06" db="EMBL/GenBank/DDBJ databases">
        <authorList>
            <person name="Kaempfer P."/>
            <person name="Viver T."/>
        </authorList>
    </citation>
    <scope>NUCLEOTIDE SEQUENCE [LARGE SCALE GENOMIC DNA]</scope>
    <source>
        <strain evidence="1 2">ST-64</strain>
    </source>
</reference>
<name>A0ABW8YPT9_9SPHN</name>
<sequence>MDSDDLPRRTNDPAALLARQDLDPLSVAELEDRIALLEAEIARCRGRIEHAVNHRASADALFKR</sequence>
<dbReference type="EMBL" id="JBELQC010000001">
    <property type="protein sequence ID" value="MFL9841250.1"/>
    <property type="molecule type" value="Genomic_DNA"/>
</dbReference>
<evidence type="ECO:0000313" key="2">
    <source>
        <dbReference type="Proteomes" id="UP001629244"/>
    </source>
</evidence>
<gene>
    <name evidence="1" type="ORF">ABS767_09770</name>
</gene>
<organism evidence="1 2">
    <name type="scientific">Sphingomonas plantiphila</name>
    <dbReference type="NCBI Taxonomy" id="3163295"/>
    <lineage>
        <taxon>Bacteria</taxon>
        <taxon>Pseudomonadati</taxon>
        <taxon>Pseudomonadota</taxon>
        <taxon>Alphaproteobacteria</taxon>
        <taxon>Sphingomonadales</taxon>
        <taxon>Sphingomonadaceae</taxon>
        <taxon>Sphingomonas</taxon>
    </lineage>
</organism>
<dbReference type="Pfam" id="PF06698">
    <property type="entry name" value="DUF1192"/>
    <property type="match status" value="1"/>
</dbReference>